<dbReference type="HOGENOM" id="CLU_786967_0_0_9"/>
<keyword evidence="2" id="KW-0804">Transcription</keyword>
<keyword evidence="3" id="KW-1185">Reference proteome</keyword>
<dbReference type="Proteomes" id="UP000005753">
    <property type="component" value="Chromosome"/>
</dbReference>
<evidence type="ECO:0000313" key="3">
    <source>
        <dbReference type="Proteomes" id="UP000005753"/>
    </source>
</evidence>
<dbReference type="Pfam" id="PF08281">
    <property type="entry name" value="Sigma70_r4_2"/>
    <property type="match status" value="1"/>
</dbReference>
<dbReference type="STRING" id="633697.EubceDRAFT1_2837"/>
<dbReference type="InterPro" id="IPR013249">
    <property type="entry name" value="RNA_pol_sigma70_r4_t2"/>
</dbReference>
<proteinExistence type="predicted"/>
<dbReference type="Pfam" id="PF24741">
    <property type="entry name" value="AlkZ-rel"/>
    <property type="match status" value="1"/>
</dbReference>
<dbReference type="GO" id="GO:0003677">
    <property type="term" value="F:DNA binding"/>
    <property type="evidence" value="ECO:0007669"/>
    <property type="project" value="InterPro"/>
</dbReference>
<organism evidence="2 3">
    <name type="scientific">Eubacterium cellulosolvens (strain ATCC 43171 / JCM 9499 / 6)</name>
    <name type="common">Cillobacterium cellulosolvens</name>
    <dbReference type="NCBI Taxonomy" id="633697"/>
    <lineage>
        <taxon>Bacteria</taxon>
        <taxon>Bacillati</taxon>
        <taxon>Bacillota</taxon>
        <taxon>Clostridia</taxon>
        <taxon>Eubacteriales</taxon>
        <taxon>Eubacteriaceae</taxon>
        <taxon>Eubacterium</taxon>
    </lineage>
</organism>
<feature type="domain" description="RNA polymerase sigma factor 70 region 4 type 2" evidence="1">
    <location>
        <begin position="279"/>
        <end position="320"/>
    </location>
</feature>
<dbReference type="SUPFAM" id="SSF88659">
    <property type="entry name" value="Sigma3 and sigma4 domains of RNA polymerase sigma factors"/>
    <property type="match status" value="1"/>
</dbReference>
<dbReference type="GO" id="GO:0006352">
    <property type="term" value="P:DNA-templated transcription initiation"/>
    <property type="evidence" value="ECO:0007669"/>
    <property type="project" value="InterPro"/>
</dbReference>
<sequence>MEYENGTWIMHGVAGDDPTCLHTVQDAINYIKEVGFLPLFKNDIPGFSLEERTEPQFWWSGNPAVDPWEWRTLIARSGEIAYGKFFEKKAGFISKEWLPYFANYRRDGYDFDALWDDEKATKKQKKIMDLFETEEELYSNEIKTKAGFGKGGEKGFEGTLTDLQMRTYLTVRDFRQRVNKKGESYGWAIAVYVKPEAIWGYEYVTSRYHEEPVDSGKAIAQHMMELYPTAEATAIKKLLGGSVATSVKKKKKREVQYPQNLFKALGLGENPTRDQMMGLEYAIPMLKERDQDAIKYKYQDGLTGREMAERFGVSEGTASNIGRLATKRLKRELIFPWIRDGYEATVQKNKQG</sequence>
<evidence type="ECO:0000313" key="2">
    <source>
        <dbReference type="EMBL" id="EIM58536.1"/>
    </source>
</evidence>
<dbReference type="InterPro" id="IPR056298">
    <property type="entry name" value="AlkZ-rel"/>
</dbReference>
<evidence type="ECO:0000259" key="1">
    <source>
        <dbReference type="Pfam" id="PF08281"/>
    </source>
</evidence>
<accession>I5AXL3</accession>
<dbReference type="InterPro" id="IPR013324">
    <property type="entry name" value="RNA_pol_sigma_r3/r4-like"/>
</dbReference>
<protein>
    <submittedName>
        <fullName evidence="2">DNA-directed RNA polymerase specialized sigma subunit</fullName>
    </submittedName>
</protein>
<dbReference type="Gene3D" id="1.10.10.10">
    <property type="entry name" value="Winged helix-like DNA-binding domain superfamily/Winged helix DNA-binding domain"/>
    <property type="match status" value="1"/>
</dbReference>
<reference evidence="2 3" key="2">
    <citation type="submission" date="2012-02" db="EMBL/GenBank/DDBJ databases">
        <title>Improved High-Quality Draft sequence of Eubacterium cellulosolvens 6.</title>
        <authorList>
            <consortium name="US DOE Joint Genome Institute"/>
            <person name="Lucas S."/>
            <person name="Han J."/>
            <person name="Lapidus A."/>
            <person name="Cheng J.-F."/>
            <person name="Goodwin L."/>
            <person name="Pitluck S."/>
            <person name="Peters L."/>
            <person name="Mikhailova N."/>
            <person name="Gu W."/>
            <person name="Detter J.C."/>
            <person name="Han C."/>
            <person name="Tapia R."/>
            <person name="Land M."/>
            <person name="Hauser L."/>
            <person name="Kyrpides N."/>
            <person name="Ivanova N."/>
            <person name="Pagani I."/>
            <person name="Johnson E."/>
            <person name="Mukhopadhyay B."/>
            <person name="Anderson I."/>
            <person name="Woyke T."/>
        </authorList>
    </citation>
    <scope>NUCLEOTIDE SEQUENCE [LARGE SCALE GENOMIC DNA]</scope>
    <source>
        <strain evidence="2 3">6</strain>
    </source>
</reference>
<keyword evidence="2" id="KW-0240">DNA-directed RNA polymerase</keyword>
<dbReference type="eggNOG" id="ENOG502Z7N2">
    <property type="taxonomic scope" value="Bacteria"/>
</dbReference>
<gene>
    <name evidence="2" type="ORF">EubceDRAFT1_2837</name>
</gene>
<dbReference type="GO" id="GO:0000428">
    <property type="term" value="C:DNA-directed RNA polymerase complex"/>
    <property type="evidence" value="ECO:0007669"/>
    <property type="project" value="UniProtKB-KW"/>
</dbReference>
<name>I5AXL3_EUBC6</name>
<dbReference type="EMBL" id="CM001487">
    <property type="protein sequence ID" value="EIM58536.1"/>
    <property type="molecule type" value="Genomic_DNA"/>
</dbReference>
<reference evidence="2 3" key="1">
    <citation type="submission" date="2010-08" db="EMBL/GenBank/DDBJ databases">
        <authorList>
            <consortium name="US DOE Joint Genome Institute (JGI-PGF)"/>
            <person name="Lucas S."/>
            <person name="Copeland A."/>
            <person name="Lapidus A."/>
            <person name="Cheng J.-F."/>
            <person name="Bruce D."/>
            <person name="Goodwin L."/>
            <person name="Pitluck S."/>
            <person name="Land M.L."/>
            <person name="Hauser L."/>
            <person name="Chang Y.-J."/>
            <person name="Anderson I.J."/>
            <person name="Johnson E."/>
            <person name="Mulhopadhyay B."/>
            <person name="Kyrpides N."/>
            <person name="Woyke T.J."/>
        </authorList>
    </citation>
    <scope>NUCLEOTIDE SEQUENCE [LARGE SCALE GENOMIC DNA]</scope>
    <source>
        <strain evidence="2 3">6</strain>
    </source>
</reference>
<dbReference type="OrthoDB" id="1067148at2"/>
<dbReference type="AlphaFoldDB" id="I5AXL3"/>
<dbReference type="InterPro" id="IPR036388">
    <property type="entry name" value="WH-like_DNA-bd_sf"/>
</dbReference>
<dbReference type="GO" id="GO:0016987">
    <property type="term" value="F:sigma factor activity"/>
    <property type="evidence" value="ECO:0007669"/>
    <property type="project" value="InterPro"/>
</dbReference>